<dbReference type="SUPFAM" id="SSF54565">
    <property type="entry name" value="Ribosomal protein S16"/>
    <property type="match status" value="1"/>
</dbReference>
<evidence type="ECO:0000313" key="5">
    <source>
        <dbReference type="Proteomes" id="UP001597110"/>
    </source>
</evidence>
<evidence type="ECO:0000256" key="1">
    <source>
        <dbReference type="ARBA" id="ARBA00022980"/>
    </source>
</evidence>
<proteinExistence type="inferred from homology"/>
<dbReference type="PROSITE" id="PS00732">
    <property type="entry name" value="RIBOSOMAL_S16"/>
    <property type="match status" value="1"/>
</dbReference>
<dbReference type="EMBL" id="JBHTIF010000007">
    <property type="protein sequence ID" value="MFD0727666.1"/>
    <property type="molecule type" value="Genomic_DNA"/>
</dbReference>
<keyword evidence="1 3" id="KW-0689">Ribosomal protein</keyword>
<dbReference type="HAMAP" id="MF_00385">
    <property type="entry name" value="Ribosomal_bS16"/>
    <property type="match status" value="1"/>
</dbReference>
<dbReference type="InterPro" id="IPR000307">
    <property type="entry name" value="Ribosomal_bS16"/>
</dbReference>
<sequence>MVKIRLTRGGAKKRPFYHIIVTDSRSSRDGRNIERLGYYNPIATGNEKRVELDLDRTKHWVGHGAQMTDKVADLFKQAQKAAAAQAPA</sequence>
<dbReference type="PANTHER" id="PTHR12919:SF20">
    <property type="entry name" value="SMALL RIBOSOMAL SUBUNIT PROTEIN BS16M"/>
    <property type="match status" value="1"/>
</dbReference>
<keyword evidence="2 3" id="KW-0687">Ribonucleoprotein</keyword>
<dbReference type="GO" id="GO:0005840">
    <property type="term" value="C:ribosome"/>
    <property type="evidence" value="ECO:0007669"/>
    <property type="project" value="UniProtKB-KW"/>
</dbReference>
<organism evidence="4 5">
    <name type="scientific">Lysobacter brunescens</name>
    <dbReference type="NCBI Taxonomy" id="262323"/>
    <lineage>
        <taxon>Bacteria</taxon>
        <taxon>Pseudomonadati</taxon>
        <taxon>Pseudomonadota</taxon>
        <taxon>Gammaproteobacteria</taxon>
        <taxon>Lysobacterales</taxon>
        <taxon>Lysobacteraceae</taxon>
        <taxon>Lysobacter</taxon>
    </lineage>
</organism>
<evidence type="ECO:0000256" key="3">
    <source>
        <dbReference type="HAMAP-Rule" id="MF_00385"/>
    </source>
</evidence>
<accession>A0ABW2YHZ8</accession>
<dbReference type="Pfam" id="PF00886">
    <property type="entry name" value="Ribosomal_S16"/>
    <property type="match status" value="1"/>
</dbReference>
<dbReference type="InterPro" id="IPR023803">
    <property type="entry name" value="Ribosomal_bS16_dom_sf"/>
</dbReference>
<dbReference type="RefSeq" id="WP_386826583.1">
    <property type="nucleotide sequence ID" value="NZ_JBHTIF010000007.1"/>
</dbReference>
<dbReference type="PANTHER" id="PTHR12919">
    <property type="entry name" value="30S RIBOSOMAL PROTEIN S16"/>
    <property type="match status" value="1"/>
</dbReference>
<evidence type="ECO:0000256" key="2">
    <source>
        <dbReference type="ARBA" id="ARBA00023274"/>
    </source>
</evidence>
<keyword evidence="5" id="KW-1185">Reference proteome</keyword>
<comment type="similarity">
    <text evidence="3">Belongs to the bacterial ribosomal protein bS16 family.</text>
</comment>
<reference evidence="5" key="1">
    <citation type="journal article" date="2019" name="Int. J. Syst. Evol. Microbiol.">
        <title>The Global Catalogue of Microorganisms (GCM) 10K type strain sequencing project: providing services to taxonomists for standard genome sequencing and annotation.</title>
        <authorList>
            <consortium name="The Broad Institute Genomics Platform"/>
            <consortium name="The Broad Institute Genome Sequencing Center for Infectious Disease"/>
            <person name="Wu L."/>
            <person name="Ma J."/>
        </authorList>
    </citation>
    <scope>NUCLEOTIDE SEQUENCE [LARGE SCALE GENOMIC DNA]</scope>
    <source>
        <strain evidence="5">CCUG 55585</strain>
    </source>
</reference>
<dbReference type="NCBIfam" id="TIGR00002">
    <property type="entry name" value="S16"/>
    <property type="match status" value="1"/>
</dbReference>
<name>A0ABW2YHZ8_9GAMM</name>
<evidence type="ECO:0000313" key="4">
    <source>
        <dbReference type="EMBL" id="MFD0727666.1"/>
    </source>
</evidence>
<dbReference type="Proteomes" id="UP001597110">
    <property type="component" value="Unassembled WGS sequence"/>
</dbReference>
<gene>
    <name evidence="3 4" type="primary">rpsP</name>
    <name evidence="4" type="ORF">ACFQ0E_18895</name>
</gene>
<dbReference type="Gene3D" id="3.30.1320.10">
    <property type="match status" value="1"/>
</dbReference>
<protein>
    <recommendedName>
        <fullName evidence="3">Small ribosomal subunit protein bS16</fullName>
    </recommendedName>
</protein>
<comment type="caution">
    <text evidence="4">The sequence shown here is derived from an EMBL/GenBank/DDBJ whole genome shotgun (WGS) entry which is preliminary data.</text>
</comment>
<dbReference type="InterPro" id="IPR020592">
    <property type="entry name" value="Ribosomal_bS16_CS"/>
</dbReference>